<feature type="domain" description="Fungal-type protein kinase" evidence="1">
    <location>
        <begin position="7"/>
        <end position="306"/>
    </location>
</feature>
<dbReference type="InterPro" id="IPR011009">
    <property type="entry name" value="Kinase-like_dom_sf"/>
</dbReference>
<protein>
    <recommendedName>
        <fullName evidence="1">Fungal-type protein kinase domain-containing protein</fullName>
    </recommendedName>
</protein>
<proteinExistence type="predicted"/>
<name>A0A9W8CMP7_9FUNG</name>
<dbReference type="OrthoDB" id="5584477at2759"/>
<sequence length="476" mass="53014">MVDLRASDDRSKLIKLLASWAFCPRSVFGYDKTISHIGALDCFTFSVDGLDEIIYAPGTIRTSDNLFGRHTVCYHARAVPSNAVHEFTKSDLHPKHLDLFVKDAWAFSERSSGDGSNDEISFLKTINEKFAGDEDMAGKYPLLRAGYVVAYTNEGGWDSSITAIPDDTDSAFKTVGPDTLAKTQYRRHKRILIDVIAERLYGVNSVDELIVVLADAMYAHSRIFRECGILQRDISSNNIMFTRGKGTITGMLIDFDCAAKADGIAKGGPIQTGTGPFMSINNLRNSTVQRSPLDDWESLLYLICWMATFGAMTEHRKAFRDNKDSGKEGYQTSDIPICSWNGSFKSAAISKKDHMSAVEFAPEVIEYFMQHPGYQHLASLATKLRKLIFNNPKMSFFGRGVSPNMDLFELFPDMSTVANYETFYDKGVAFNISDPFERRAICADKIVDDLLGAMKTSKEDALRRMNSSSSATPTDD</sequence>
<comment type="caution">
    <text evidence="2">The sequence shown here is derived from an EMBL/GenBank/DDBJ whole genome shotgun (WGS) entry which is preliminary data.</text>
</comment>
<organism evidence="2 3">
    <name type="scientific">Coemansia erecta</name>
    <dbReference type="NCBI Taxonomy" id="147472"/>
    <lineage>
        <taxon>Eukaryota</taxon>
        <taxon>Fungi</taxon>
        <taxon>Fungi incertae sedis</taxon>
        <taxon>Zoopagomycota</taxon>
        <taxon>Kickxellomycotina</taxon>
        <taxon>Kickxellomycetes</taxon>
        <taxon>Kickxellales</taxon>
        <taxon>Kickxellaceae</taxon>
        <taxon>Coemansia</taxon>
    </lineage>
</organism>
<dbReference type="EMBL" id="JANBOJ010000743">
    <property type="protein sequence ID" value="KAJ1718659.1"/>
    <property type="molecule type" value="Genomic_DNA"/>
</dbReference>
<dbReference type="PANTHER" id="PTHR38248">
    <property type="entry name" value="FUNK1 6"/>
    <property type="match status" value="1"/>
</dbReference>
<dbReference type="Proteomes" id="UP001149813">
    <property type="component" value="Unassembled WGS sequence"/>
</dbReference>
<gene>
    <name evidence="2" type="ORF">LPJ53_006393</name>
</gene>
<evidence type="ECO:0000259" key="1">
    <source>
        <dbReference type="Pfam" id="PF17667"/>
    </source>
</evidence>
<dbReference type="AlphaFoldDB" id="A0A9W8CMP7"/>
<dbReference type="Pfam" id="PF17667">
    <property type="entry name" value="Pkinase_fungal"/>
    <property type="match status" value="1"/>
</dbReference>
<dbReference type="Gene3D" id="1.10.510.10">
    <property type="entry name" value="Transferase(Phosphotransferase) domain 1"/>
    <property type="match status" value="1"/>
</dbReference>
<evidence type="ECO:0000313" key="2">
    <source>
        <dbReference type="EMBL" id="KAJ1718659.1"/>
    </source>
</evidence>
<dbReference type="SUPFAM" id="SSF56112">
    <property type="entry name" value="Protein kinase-like (PK-like)"/>
    <property type="match status" value="1"/>
</dbReference>
<keyword evidence="3" id="KW-1185">Reference proteome</keyword>
<accession>A0A9W8CMP7</accession>
<evidence type="ECO:0000313" key="3">
    <source>
        <dbReference type="Proteomes" id="UP001149813"/>
    </source>
</evidence>
<dbReference type="InterPro" id="IPR040976">
    <property type="entry name" value="Pkinase_fungal"/>
</dbReference>
<dbReference type="PANTHER" id="PTHR38248:SF2">
    <property type="entry name" value="FUNK1 11"/>
    <property type="match status" value="1"/>
</dbReference>
<reference evidence="2" key="1">
    <citation type="submission" date="2022-07" db="EMBL/GenBank/DDBJ databases">
        <title>Phylogenomic reconstructions and comparative analyses of Kickxellomycotina fungi.</title>
        <authorList>
            <person name="Reynolds N.K."/>
            <person name="Stajich J.E."/>
            <person name="Barry K."/>
            <person name="Grigoriev I.V."/>
            <person name="Crous P."/>
            <person name="Smith M.E."/>
        </authorList>
    </citation>
    <scope>NUCLEOTIDE SEQUENCE</scope>
    <source>
        <strain evidence="2">NBRC 32514</strain>
    </source>
</reference>